<keyword evidence="14" id="KW-1185">Reference proteome</keyword>
<organism evidence="9 10">
    <name type="scientific">Bacteroides ovatus</name>
    <dbReference type="NCBI Taxonomy" id="28116"/>
    <lineage>
        <taxon>Bacteria</taxon>
        <taxon>Pseudomonadati</taxon>
        <taxon>Bacteroidota</taxon>
        <taxon>Bacteroidia</taxon>
        <taxon>Bacteroidales</taxon>
        <taxon>Bacteroidaceae</taxon>
        <taxon>Bacteroides</taxon>
    </lineage>
</organism>
<protein>
    <recommendedName>
        <fullName evidence="16">Lipoprotein</fullName>
    </recommendedName>
</protein>
<evidence type="ECO:0000313" key="8">
    <source>
        <dbReference type="EMBL" id="MDC2744866.1"/>
    </source>
</evidence>
<accession>A0A413ESF2</accession>
<dbReference type="PROSITE" id="PS51257">
    <property type="entry name" value="PROKAR_LIPOPROTEIN"/>
    <property type="match status" value="1"/>
</dbReference>
<feature type="signal peptide" evidence="1">
    <location>
        <begin position="1"/>
        <end position="25"/>
    </location>
</feature>
<dbReference type="EMBL" id="VWGP01000007">
    <property type="protein sequence ID" value="KAA4537228.1"/>
    <property type="molecule type" value="Genomic_DNA"/>
</dbReference>
<dbReference type="Proteomes" id="UP000286031">
    <property type="component" value="Unassembled WGS sequence"/>
</dbReference>
<feature type="chain" id="PRO_5044602302" description="Lipoprotein" evidence="1">
    <location>
        <begin position="26"/>
        <end position="147"/>
    </location>
</feature>
<evidence type="ECO:0000313" key="10">
    <source>
        <dbReference type="Proteomes" id="UP000286031"/>
    </source>
</evidence>
<dbReference type="Proteomes" id="UP000365824">
    <property type="component" value="Unassembled WGS sequence"/>
</dbReference>
<dbReference type="EMBL" id="VWLB01000029">
    <property type="protein sequence ID" value="KAA3926584.1"/>
    <property type="molecule type" value="Genomic_DNA"/>
</dbReference>
<evidence type="ECO:0000313" key="12">
    <source>
        <dbReference type="Proteomes" id="UP000375690"/>
    </source>
</evidence>
<keyword evidence="1" id="KW-0732">Signal</keyword>
<dbReference type="Proteomes" id="UP001219389">
    <property type="component" value="Unassembled WGS sequence"/>
</dbReference>
<dbReference type="EMBL" id="VWFC01000002">
    <property type="protein sequence ID" value="KAB1330734.1"/>
    <property type="molecule type" value="Genomic_DNA"/>
</dbReference>
<proteinExistence type="predicted"/>
<dbReference type="EMBL" id="VWKB01000007">
    <property type="protein sequence ID" value="KAA4102262.1"/>
    <property type="molecule type" value="Genomic_DNA"/>
</dbReference>
<reference evidence="9 10" key="1">
    <citation type="submission" date="2018-08" db="EMBL/GenBank/DDBJ databases">
        <title>A genome reference for cultivated species of the human gut microbiota.</title>
        <authorList>
            <person name="Zou Y."/>
            <person name="Xue W."/>
            <person name="Luo G."/>
        </authorList>
    </citation>
    <scope>NUCLEOTIDE SEQUENCE [LARGE SCALE GENOMIC DNA]</scope>
    <source>
        <strain evidence="9 10">AF04-46</strain>
    </source>
</reference>
<evidence type="ECO:0000313" key="2">
    <source>
        <dbReference type="EMBL" id="KAA3926584.1"/>
    </source>
</evidence>
<dbReference type="Proteomes" id="UP000424805">
    <property type="component" value="Unassembled WGS sequence"/>
</dbReference>
<dbReference type="Proteomes" id="UP000375690">
    <property type="component" value="Unassembled WGS sequence"/>
</dbReference>
<evidence type="ECO:0000313" key="14">
    <source>
        <dbReference type="Proteomes" id="UP000473905"/>
    </source>
</evidence>
<evidence type="ECO:0000313" key="13">
    <source>
        <dbReference type="Proteomes" id="UP000424805"/>
    </source>
</evidence>
<reference evidence="7" key="3">
    <citation type="submission" date="2022-10" db="EMBL/GenBank/DDBJ databases">
        <title>Human gut microbiome strain richness.</title>
        <authorList>
            <person name="Chen-Liaw A."/>
        </authorList>
    </citation>
    <scope>NUCLEOTIDE SEQUENCE</scope>
    <source>
        <strain evidence="8">BSD2780120875st1_E1_BSD2780120875_150330</strain>
        <strain evidence="7">F7_m1001271B151109d0_201107</strain>
    </source>
</reference>
<evidence type="ECO:0000313" key="5">
    <source>
        <dbReference type="EMBL" id="KAA4626711.1"/>
    </source>
</evidence>
<evidence type="ECO:0000313" key="11">
    <source>
        <dbReference type="Proteomes" id="UP000365824"/>
    </source>
</evidence>
<evidence type="ECO:0000313" key="4">
    <source>
        <dbReference type="EMBL" id="KAA4537228.1"/>
    </source>
</evidence>
<dbReference type="Proteomes" id="UP000473905">
    <property type="component" value="Unassembled WGS sequence"/>
</dbReference>
<evidence type="ECO:0000313" key="3">
    <source>
        <dbReference type="EMBL" id="KAA4102262.1"/>
    </source>
</evidence>
<name>A0A413ESF2_BACOV</name>
<dbReference type="AlphaFoldDB" id="A0A413ESF2"/>
<evidence type="ECO:0000313" key="7">
    <source>
        <dbReference type="EMBL" id="MDC2406813.1"/>
    </source>
</evidence>
<dbReference type="Proteomes" id="UP001214017">
    <property type="component" value="Unassembled WGS sequence"/>
</dbReference>
<comment type="caution">
    <text evidence="9">The sequence shown here is derived from an EMBL/GenBank/DDBJ whole genome shotgun (WGS) entry which is preliminary data.</text>
</comment>
<evidence type="ECO:0000313" key="9">
    <source>
        <dbReference type="EMBL" id="RGX10474.1"/>
    </source>
</evidence>
<dbReference type="EMBL" id="VWFP01000011">
    <property type="protein sequence ID" value="KAA4626711.1"/>
    <property type="molecule type" value="Genomic_DNA"/>
</dbReference>
<dbReference type="EMBL" id="JAQNZF010000038">
    <property type="protein sequence ID" value="MDC2744866.1"/>
    <property type="molecule type" value="Genomic_DNA"/>
</dbReference>
<dbReference type="Proteomes" id="UP000478493">
    <property type="component" value="Unassembled WGS sequence"/>
</dbReference>
<evidence type="ECO:0008006" key="16">
    <source>
        <dbReference type="Google" id="ProtNLM"/>
    </source>
</evidence>
<dbReference type="EMBL" id="QSBI01000010">
    <property type="protein sequence ID" value="RGX10474.1"/>
    <property type="molecule type" value="Genomic_DNA"/>
</dbReference>
<reference evidence="11 12" key="2">
    <citation type="journal article" date="2019" name="Nat. Med.">
        <title>A library of human gut bacterial isolates paired with longitudinal multiomics data enables mechanistic microbiome research.</title>
        <authorList>
            <person name="Poyet M."/>
            <person name="Groussin M."/>
            <person name="Gibbons S.M."/>
            <person name="Avila-Pacheco J."/>
            <person name="Jiang X."/>
            <person name="Kearney S.M."/>
            <person name="Perrotta A.R."/>
            <person name="Berdy B."/>
            <person name="Zhao S."/>
            <person name="Lieberman T.D."/>
            <person name="Swanson P.K."/>
            <person name="Smith M."/>
            <person name="Roesemann S."/>
            <person name="Alexander J.E."/>
            <person name="Rich S.A."/>
            <person name="Livny J."/>
            <person name="Vlamakis H."/>
            <person name="Clish C."/>
            <person name="Bullock K."/>
            <person name="Deik A."/>
            <person name="Scott J."/>
            <person name="Pierce K.A."/>
            <person name="Xavier R.J."/>
            <person name="Alm E.J."/>
        </authorList>
    </citation>
    <scope>NUCLEOTIDE SEQUENCE [LARGE SCALE GENOMIC DNA]</scope>
    <source>
        <strain evidence="3 14">BIOML-A134</strain>
        <strain evidence="5 13">BIOML-A15</strain>
        <strain evidence="2 11">BIOML-A160</strain>
        <strain evidence="6 12">BIOML-A2</strain>
        <strain evidence="4 15">BIOML-A41</strain>
    </source>
</reference>
<evidence type="ECO:0000313" key="6">
    <source>
        <dbReference type="EMBL" id="KAB1330734.1"/>
    </source>
</evidence>
<dbReference type="RefSeq" id="WP_004306378.1">
    <property type="nucleotide sequence ID" value="NZ_BAABYJ010000001.1"/>
</dbReference>
<sequence length="147" mass="17324">MKTNTFKYFGLALMAILMVSFTSCEVEIDSFYDDDNNGAGYYNRSADLCSRTWVSFYRDMDGNYCRQELDFFLDRTGIDYIRVEYPNGTVEQYEYNFRWSWENYAQTSIRMSYGPNDVSYLDDVYIGGNRLSGYLDGRNNFVEFQGK</sequence>
<evidence type="ECO:0000313" key="15">
    <source>
        <dbReference type="Proteomes" id="UP000478493"/>
    </source>
</evidence>
<gene>
    <name evidence="9" type="ORF">DWV35_10250</name>
    <name evidence="6" type="ORF">F3B53_03065</name>
    <name evidence="4" type="ORF">F3B85_12800</name>
    <name evidence="5" type="ORF">F3B90_12540</name>
    <name evidence="3" type="ORF">F3D66_06210</name>
    <name evidence="2" type="ORF">F3F25_16955</name>
    <name evidence="7" type="ORF">PO240_02860</name>
    <name evidence="8" type="ORF">PO382_21915</name>
</gene>
<evidence type="ECO:0000256" key="1">
    <source>
        <dbReference type="SAM" id="SignalP"/>
    </source>
</evidence>
<dbReference type="EMBL" id="JAQNWR010000002">
    <property type="protein sequence ID" value="MDC2406813.1"/>
    <property type="molecule type" value="Genomic_DNA"/>
</dbReference>